<comment type="caution">
    <text evidence="1">The sequence shown here is derived from an EMBL/GenBank/DDBJ whole genome shotgun (WGS) entry which is preliminary data.</text>
</comment>
<gene>
    <name evidence="1" type="ORF">KQX54_009990</name>
</gene>
<dbReference type="AlphaFoldDB" id="A0AAV7ICS8"/>
<reference evidence="1 2" key="1">
    <citation type="journal article" date="2021" name="J. Hered.">
        <title>A chromosome-level genome assembly of the parasitoid wasp, Cotesia glomerata (Hymenoptera: Braconidae).</title>
        <authorList>
            <person name="Pinto B.J."/>
            <person name="Weis J.J."/>
            <person name="Gamble T."/>
            <person name="Ode P.J."/>
            <person name="Paul R."/>
            <person name="Zaspel J.M."/>
        </authorList>
    </citation>
    <scope>NUCLEOTIDE SEQUENCE [LARGE SCALE GENOMIC DNA]</scope>
    <source>
        <strain evidence="1">CgM1</strain>
    </source>
</reference>
<evidence type="ECO:0000313" key="1">
    <source>
        <dbReference type="EMBL" id="KAH0549521.1"/>
    </source>
</evidence>
<accession>A0AAV7ICS8</accession>
<organism evidence="1 2">
    <name type="scientific">Cotesia glomerata</name>
    <name type="common">Lepidopteran parasitic wasp</name>
    <name type="synonym">Apanteles glomeratus</name>
    <dbReference type="NCBI Taxonomy" id="32391"/>
    <lineage>
        <taxon>Eukaryota</taxon>
        <taxon>Metazoa</taxon>
        <taxon>Ecdysozoa</taxon>
        <taxon>Arthropoda</taxon>
        <taxon>Hexapoda</taxon>
        <taxon>Insecta</taxon>
        <taxon>Pterygota</taxon>
        <taxon>Neoptera</taxon>
        <taxon>Endopterygota</taxon>
        <taxon>Hymenoptera</taxon>
        <taxon>Apocrita</taxon>
        <taxon>Ichneumonoidea</taxon>
        <taxon>Braconidae</taxon>
        <taxon>Microgastrinae</taxon>
        <taxon>Cotesia</taxon>
    </lineage>
</organism>
<name>A0AAV7ICS8_COTGL</name>
<sequence>MRLLNHKPQGSERRFIGVNLESMIRKQKVPRRLPITIRPREPGLRAEEEDLPSTLGMLWTSRFYEQIPGSWSLIDYARSVARY</sequence>
<dbReference type="EMBL" id="JAHXZJ010001864">
    <property type="protein sequence ID" value="KAH0549521.1"/>
    <property type="molecule type" value="Genomic_DNA"/>
</dbReference>
<proteinExistence type="predicted"/>
<keyword evidence="2" id="KW-1185">Reference proteome</keyword>
<protein>
    <submittedName>
        <fullName evidence="1">Uncharacterized protein</fullName>
    </submittedName>
</protein>
<dbReference type="Proteomes" id="UP000826195">
    <property type="component" value="Unassembled WGS sequence"/>
</dbReference>
<evidence type="ECO:0000313" key="2">
    <source>
        <dbReference type="Proteomes" id="UP000826195"/>
    </source>
</evidence>